<dbReference type="Gene3D" id="3.40.50.150">
    <property type="entry name" value="Vaccinia Virus protein VP39"/>
    <property type="match status" value="1"/>
</dbReference>
<dbReference type="GeneID" id="6009669"/>
<dbReference type="InterPro" id="IPR022702">
    <property type="entry name" value="Cytosine_MeTrfase1_RFD"/>
</dbReference>
<dbReference type="VEuPathDB" id="FungiDB:CC1G_01237"/>
<comment type="similarity">
    <text evidence="9 10">Belongs to the class I-like SAM-binding methyltransferase superfamily. C5-methyltransferase family.</text>
</comment>
<dbReference type="RefSeq" id="XP_001833175.2">
    <property type="nucleotide sequence ID" value="XM_001833123.2"/>
</dbReference>
<gene>
    <name evidence="14" type="ORF">CC1G_01237</name>
</gene>
<evidence type="ECO:0000256" key="1">
    <source>
        <dbReference type="ARBA" id="ARBA00004123"/>
    </source>
</evidence>
<protein>
    <recommendedName>
        <fullName evidence="11">Cytosine-specific methyltransferase</fullName>
        <ecNumber evidence="11">2.1.1.37</ecNumber>
    </recommendedName>
</protein>
<dbReference type="InterPro" id="IPR029063">
    <property type="entry name" value="SAM-dependent_MTases_sf"/>
</dbReference>
<dbReference type="Gene3D" id="3.90.120.10">
    <property type="entry name" value="DNA Methylase, subunit A, domain 2"/>
    <property type="match status" value="1"/>
</dbReference>
<dbReference type="PROSITE" id="PS00094">
    <property type="entry name" value="C5_MTASE_1"/>
    <property type="match status" value="1"/>
</dbReference>
<evidence type="ECO:0000256" key="12">
    <source>
        <dbReference type="SAM" id="MobiDB-lite"/>
    </source>
</evidence>
<evidence type="ECO:0000313" key="15">
    <source>
        <dbReference type="Proteomes" id="UP000001861"/>
    </source>
</evidence>
<dbReference type="InterPro" id="IPR001025">
    <property type="entry name" value="BAH_dom"/>
</dbReference>
<dbReference type="InterPro" id="IPR050390">
    <property type="entry name" value="C5-Methyltransferase"/>
</dbReference>
<dbReference type="InterPro" id="IPR001525">
    <property type="entry name" value="C5_MeTfrase"/>
</dbReference>
<feature type="region of interest" description="Disordered" evidence="12">
    <location>
        <begin position="324"/>
        <end position="343"/>
    </location>
</feature>
<dbReference type="EMBL" id="AACS02000002">
    <property type="protein sequence ID" value="EAU88864.2"/>
    <property type="molecule type" value="Genomic_DNA"/>
</dbReference>
<keyword evidence="3 9" id="KW-0808">Transferase</keyword>
<evidence type="ECO:0000256" key="10">
    <source>
        <dbReference type="RuleBase" id="RU000416"/>
    </source>
</evidence>
<dbReference type="HOGENOM" id="CLU_008262_0_0_1"/>
<dbReference type="eggNOG" id="ENOG502QPKK">
    <property type="taxonomic scope" value="Eukaryota"/>
</dbReference>
<dbReference type="STRING" id="240176.A8NEZ8"/>
<evidence type="ECO:0000256" key="7">
    <source>
        <dbReference type="ARBA" id="ARBA00023242"/>
    </source>
</evidence>
<accession>A8NEZ8</accession>
<comment type="caution">
    <text evidence="14">The sequence shown here is derived from an EMBL/GenBank/DDBJ whole genome shotgun (WGS) entry which is preliminary data.</text>
</comment>
<dbReference type="GO" id="GO:0005634">
    <property type="term" value="C:nucleus"/>
    <property type="evidence" value="ECO:0007669"/>
    <property type="project" value="UniProtKB-SubCell"/>
</dbReference>
<evidence type="ECO:0000259" key="13">
    <source>
        <dbReference type="PROSITE" id="PS51038"/>
    </source>
</evidence>
<sequence>MDQDRARRPRLVPYIEIPPWKPAGRKRALSSPTKSGDTAEAVKESYCPSQKRRRSEEEDDFVGDSLPENGYFYTVNEDEIEETGDLVVYGETSPEDADDGDIPVRFITDFHLYRLDSMEVVPMSQLEQGDLEMASYGMSGIVQPWEEDSSDDDTLSDIESLHLSSYTDWDRVRLTRIVEYDVHHVDRTGVLDPKLYVRTQYAWYILGEPALTYRPFFAPLWTRHRLTHLFLCAAMEDARLSYSDLQNTLPERDQQTQGITTASDILGREFSAEDLENAEVNSYLVTKVLDLKRRLKITRSALVRALCYSTGELDEGHVAAFDDRSSSEFTARHKPSAGPRRKSKALPEAIVYTTPLVNALSEGLFSVPLQSSKKTVNDTDAAAIKDDTPSHPFNPTHIRWGRAIGVNKYKEAFVDGVRYQIGDVVMVVPDGNYNAPNNVGRTTNYFGDNYWFCRIQYFHDVKSGPGIAKMFHGQWLLHGSRTFIGELSHPGALFVIDSCGDNPINCIFKKCNFKILRPGDDEPQVHSDPNANEFHCGLMYDEERLKYYNLPTSFEILSPGDCYGCSALEMAESMGVPKRIGKMSFSYGGIVYHQNDFVYIIPTGNRTRLLEIAQILAVHDDGLRLSISVQYLERYTKSLRCLEPEDFTRAPASRLFYDERRLVLSNHEGTVYPHSLSGVCFVQLLDDQNRIDDWVKDDDHFYVDPSSLPSSKTLLPCDICLSSHKATLQEIQRFIHSDKKAVAMELFAGAGGLGLGMELSQFVETRYVIEFSDSAAFTYHKNHPKAKVYCQDTNLLLKQAVEEDSGKAYVPLESLCSQLECPKMPSRQENIDFILGGPPCQGFSRANHTRKENDIRTTMPVNMLSYAEHYDPTYFLLENVTGLLDFKLRDHRLGSNGEIIERGMLKFIVRALIALGYQVHWNVLQAAQYGVPQSRNRLIIWAAKRGATLPKFPVPTHAFEGNGHRPKILGSASSLPNVSRALIPDEHGRYHQCAPFLPISIFDAIADLPAFEWSNPYLIQPYPAMQDTTHRLWFGKKIPQLDAVSLTGKEGVDDTPVGYYSTLGSYAIPPMNRYQQWLREGMRTSQTRRVQGQYTRTFQAHLVESTTTVPLKANATHKDLPLSLRPKMALPGEKQENNCFYGRLDGSAHFKCAMTQFSPTMKNSWPLHPLQKRVYSVRELARAQGFPDSYNFYSTSLRAGKIVDDGEADREMKQIKQIGNAVAVPFAKALGKELGIARIADWREKERSTSPVF</sequence>
<dbReference type="GO" id="GO:0003677">
    <property type="term" value="F:DNA binding"/>
    <property type="evidence" value="ECO:0007669"/>
    <property type="project" value="UniProtKB-KW"/>
</dbReference>
<comment type="subcellular location">
    <subcellularLocation>
        <location evidence="1">Nucleus</location>
    </subcellularLocation>
</comment>
<keyword evidence="15" id="KW-1185">Reference proteome</keyword>
<keyword evidence="2 9" id="KW-0489">Methyltransferase</keyword>
<keyword evidence="5" id="KW-0677">Repeat</keyword>
<evidence type="ECO:0000256" key="3">
    <source>
        <dbReference type="ARBA" id="ARBA00022679"/>
    </source>
</evidence>
<dbReference type="Gene3D" id="2.30.30.490">
    <property type="match status" value="2"/>
</dbReference>
<organism evidence="14 15">
    <name type="scientific">Coprinopsis cinerea (strain Okayama-7 / 130 / ATCC MYA-4618 / FGSC 9003)</name>
    <name type="common">Inky cap fungus</name>
    <name type="synonym">Hormographiella aspergillata</name>
    <dbReference type="NCBI Taxonomy" id="240176"/>
    <lineage>
        <taxon>Eukaryota</taxon>
        <taxon>Fungi</taxon>
        <taxon>Dikarya</taxon>
        <taxon>Basidiomycota</taxon>
        <taxon>Agaricomycotina</taxon>
        <taxon>Agaricomycetes</taxon>
        <taxon>Agaricomycetidae</taxon>
        <taxon>Agaricales</taxon>
        <taxon>Agaricineae</taxon>
        <taxon>Psathyrellaceae</taxon>
        <taxon>Coprinopsis</taxon>
    </lineage>
</organism>
<dbReference type="Pfam" id="PF00145">
    <property type="entry name" value="DNA_methylase"/>
    <property type="match status" value="2"/>
</dbReference>
<dbReference type="GO" id="GO:0003886">
    <property type="term" value="F:DNA (cytosine-5-)-methyltransferase activity"/>
    <property type="evidence" value="ECO:0007669"/>
    <property type="project" value="UniProtKB-EC"/>
</dbReference>
<dbReference type="GO" id="GO:0006346">
    <property type="term" value="P:DNA methylation-dependent constitutive heterochromatin formation"/>
    <property type="evidence" value="ECO:0007669"/>
    <property type="project" value="InterPro"/>
</dbReference>
<evidence type="ECO:0000313" key="14">
    <source>
        <dbReference type="EMBL" id="EAU88864.2"/>
    </source>
</evidence>
<dbReference type="PANTHER" id="PTHR10629">
    <property type="entry name" value="CYTOSINE-SPECIFIC METHYLTRANSFERASE"/>
    <property type="match status" value="1"/>
</dbReference>
<dbReference type="OrthoDB" id="5376140at2759"/>
<evidence type="ECO:0000256" key="2">
    <source>
        <dbReference type="ARBA" id="ARBA00022603"/>
    </source>
</evidence>
<dbReference type="Proteomes" id="UP000001861">
    <property type="component" value="Unassembled WGS sequence"/>
</dbReference>
<dbReference type="AlphaFoldDB" id="A8NEZ8"/>
<comment type="catalytic activity">
    <reaction evidence="11">
        <text>a 2'-deoxycytidine in DNA + S-adenosyl-L-methionine = a 5-methyl-2'-deoxycytidine in DNA + S-adenosyl-L-homocysteine + H(+)</text>
        <dbReference type="Rhea" id="RHEA:13681"/>
        <dbReference type="Rhea" id="RHEA-COMP:11369"/>
        <dbReference type="Rhea" id="RHEA-COMP:11370"/>
        <dbReference type="ChEBI" id="CHEBI:15378"/>
        <dbReference type="ChEBI" id="CHEBI:57856"/>
        <dbReference type="ChEBI" id="CHEBI:59789"/>
        <dbReference type="ChEBI" id="CHEBI:85452"/>
        <dbReference type="ChEBI" id="CHEBI:85454"/>
        <dbReference type="EC" id="2.1.1.37"/>
    </reaction>
</comment>
<dbReference type="EC" id="2.1.1.37" evidence="11"/>
<evidence type="ECO:0000256" key="9">
    <source>
        <dbReference type="PROSITE-ProRule" id="PRU01016"/>
    </source>
</evidence>
<dbReference type="SUPFAM" id="SSF53335">
    <property type="entry name" value="S-adenosyl-L-methionine-dependent methyltransferases"/>
    <property type="match status" value="1"/>
</dbReference>
<evidence type="ECO:0000256" key="8">
    <source>
        <dbReference type="PIRSR" id="PIRSR037404-1"/>
    </source>
</evidence>
<name>A8NEZ8_COPC7</name>
<keyword evidence="6" id="KW-0238">DNA-binding</keyword>
<dbReference type="PROSITE" id="PS51679">
    <property type="entry name" value="SAM_MT_C5"/>
    <property type="match status" value="1"/>
</dbReference>
<keyword evidence="4 9" id="KW-0949">S-adenosyl-L-methionine</keyword>
<dbReference type="OMA" id="KINDAEC"/>
<evidence type="ECO:0000256" key="4">
    <source>
        <dbReference type="ARBA" id="ARBA00022691"/>
    </source>
</evidence>
<dbReference type="Pfam" id="PF01426">
    <property type="entry name" value="BAH"/>
    <property type="match status" value="1"/>
</dbReference>
<dbReference type="SMART" id="SM00439">
    <property type="entry name" value="BAH"/>
    <property type="match status" value="2"/>
</dbReference>
<proteinExistence type="inferred from homology"/>
<dbReference type="GO" id="GO:0044027">
    <property type="term" value="P:negative regulation of gene expression via chromosomal CpG island methylation"/>
    <property type="evidence" value="ECO:0007669"/>
    <property type="project" value="TreeGrafter"/>
</dbReference>
<dbReference type="PROSITE" id="PS51038">
    <property type="entry name" value="BAH"/>
    <property type="match status" value="2"/>
</dbReference>
<dbReference type="NCBIfam" id="TIGR00675">
    <property type="entry name" value="dcm"/>
    <property type="match status" value="1"/>
</dbReference>
<dbReference type="InParanoid" id="A8NEZ8"/>
<feature type="active site" evidence="8 9">
    <location>
        <position position="840"/>
    </location>
</feature>
<feature type="domain" description="BAH" evidence="13">
    <location>
        <begin position="590"/>
        <end position="718"/>
    </location>
</feature>
<feature type="region of interest" description="Disordered" evidence="12">
    <location>
        <begin position="21"/>
        <end position="68"/>
    </location>
</feature>
<dbReference type="InterPro" id="IPR043151">
    <property type="entry name" value="BAH_sf"/>
</dbReference>
<dbReference type="PANTHER" id="PTHR10629:SF52">
    <property type="entry name" value="DNA (CYTOSINE-5)-METHYLTRANSFERASE 1"/>
    <property type="match status" value="1"/>
</dbReference>
<feature type="domain" description="BAH" evidence="13">
    <location>
        <begin position="417"/>
        <end position="551"/>
    </location>
</feature>
<dbReference type="GO" id="GO:0032259">
    <property type="term" value="P:methylation"/>
    <property type="evidence" value="ECO:0007669"/>
    <property type="project" value="UniProtKB-KW"/>
</dbReference>
<keyword evidence="7" id="KW-0539">Nucleus</keyword>
<dbReference type="KEGG" id="cci:CC1G_01237"/>
<dbReference type="GO" id="GO:0003682">
    <property type="term" value="F:chromatin binding"/>
    <property type="evidence" value="ECO:0007669"/>
    <property type="project" value="InterPro"/>
</dbReference>
<evidence type="ECO:0000256" key="5">
    <source>
        <dbReference type="ARBA" id="ARBA00022737"/>
    </source>
</evidence>
<evidence type="ECO:0000256" key="11">
    <source>
        <dbReference type="RuleBase" id="RU000417"/>
    </source>
</evidence>
<evidence type="ECO:0000256" key="6">
    <source>
        <dbReference type="ARBA" id="ARBA00023125"/>
    </source>
</evidence>
<dbReference type="Pfam" id="PF12047">
    <property type="entry name" value="DNMT1-RFD"/>
    <property type="match status" value="1"/>
</dbReference>
<feature type="compositionally biased region" description="Basic residues" evidence="12">
    <location>
        <begin position="332"/>
        <end position="343"/>
    </location>
</feature>
<dbReference type="InterPro" id="IPR018117">
    <property type="entry name" value="C5_DNA_meth_AS"/>
</dbReference>
<reference evidence="14 15" key="1">
    <citation type="journal article" date="2010" name="Proc. Natl. Acad. Sci. U.S.A.">
        <title>Insights into evolution of multicellular fungi from the assembled chromosomes of the mushroom Coprinopsis cinerea (Coprinus cinereus).</title>
        <authorList>
            <person name="Stajich J.E."/>
            <person name="Wilke S.K."/>
            <person name="Ahren D."/>
            <person name="Au C.H."/>
            <person name="Birren B.W."/>
            <person name="Borodovsky M."/>
            <person name="Burns C."/>
            <person name="Canback B."/>
            <person name="Casselton L.A."/>
            <person name="Cheng C.K."/>
            <person name="Deng J."/>
            <person name="Dietrich F.S."/>
            <person name="Fargo D.C."/>
            <person name="Farman M.L."/>
            <person name="Gathman A.C."/>
            <person name="Goldberg J."/>
            <person name="Guigo R."/>
            <person name="Hoegger P.J."/>
            <person name="Hooker J.B."/>
            <person name="Huggins A."/>
            <person name="James T.Y."/>
            <person name="Kamada T."/>
            <person name="Kilaru S."/>
            <person name="Kodira C."/>
            <person name="Kues U."/>
            <person name="Kupfer D."/>
            <person name="Kwan H.S."/>
            <person name="Lomsadze A."/>
            <person name="Li W."/>
            <person name="Lilly W.W."/>
            <person name="Ma L.J."/>
            <person name="Mackey A.J."/>
            <person name="Manning G."/>
            <person name="Martin F."/>
            <person name="Muraguchi H."/>
            <person name="Natvig D.O."/>
            <person name="Palmerini H."/>
            <person name="Ramesh M.A."/>
            <person name="Rehmeyer C.J."/>
            <person name="Roe B.A."/>
            <person name="Shenoy N."/>
            <person name="Stanke M."/>
            <person name="Ter-Hovhannisyan V."/>
            <person name="Tunlid A."/>
            <person name="Velagapudi R."/>
            <person name="Vision T.J."/>
            <person name="Zeng Q."/>
            <person name="Zolan M.E."/>
            <person name="Pukkila P.J."/>
        </authorList>
    </citation>
    <scope>NUCLEOTIDE SEQUENCE [LARGE SCALE GENOMIC DNA]</scope>
    <source>
        <strain evidence="15">Okayama-7 / 130 / ATCC MYA-4618 / FGSC 9003</strain>
    </source>
</reference>
<dbReference type="PRINTS" id="PR00105">
    <property type="entry name" value="C5METTRFRASE"/>
</dbReference>